<dbReference type="AlphaFoldDB" id="A0A8S1JDF7"/>
<gene>
    <name evidence="1" type="ORF">OSTQU699_LOCUS9592</name>
</gene>
<keyword evidence="2" id="KW-1185">Reference proteome</keyword>
<evidence type="ECO:0000313" key="1">
    <source>
        <dbReference type="EMBL" id="CAD7704237.1"/>
    </source>
</evidence>
<reference evidence="1" key="1">
    <citation type="submission" date="2020-12" db="EMBL/GenBank/DDBJ databases">
        <authorList>
            <person name="Iha C."/>
        </authorList>
    </citation>
    <scope>NUCLEOTIDE SEQUENCE</scope>
</reference>
<protein>
    <submittedName>
        <fullName evidence="1">Uncharacterized protein</fullName>
    </submittedName>
</protein>
<evidence type="ECO:0000313" key="2">
    <source>
        <dbReference type="Proteomes" id="UP000708148"/>
    </source>
</evidence>
<accession>A0A8S1JDF7</accession>
<dbReference type="Proteomes" id="UP000708148">
    <property type="component" value="Unassembled WGS sequence"/>
</dbReference>
<proteinExistence type="predicted"/>
<name>A0A8S1JDF7_9CHLO</name>
<dbReference type="EMBL" id="CAJHUC010002713">
    <property type="protein sequence ID" value="CAD7704237.1"/>
    <property type="molecule type" value="Genomic_DNA"/>
</dbReference>
<organism evidence="1 2">
    <name type="scientific">Ostreobium quekettii</name>
    <dbReference type="NCBI Taxonomy" id="121088"/>
    <lineage>
        <taxon>Eukaryota</taxon>
        <taxon>Viridiplantae</taxon>
        <taxon>Chlorophyta</taxon>
        <taxon>core chlorophytes</taxon>
        <taxon>Ulvophyceae</taxon>
        <taxon>TCBD clade</taxon>
        <taxon>Bryopsidales</taxon>
        <taxon>Ostreobineae</taxon>
        <taxon>Ostreobiaceae</taxon>
        <taxon>Ostreobium</taxon>
    </lineage>
</organism>
<sequence>MASETDGTEVDTDSTEIEEIENGSIRDQCAAVHDAISCIGFAALDDCALGHCGSAVDTNLNCSEIKEVDNDLSVDSSLAVNNAITNTEIQEIEEIEEIGNDSIVDRDMLVSAEVDTLSSGECLPFARMAEMMLNRPALQYEILQALEQEPELRGLIDTPSLRQDLARRAAICPPDAEQEGPNNFIHGQMDQIGQRLEMAGEGVANAGQRLGNFLRRVGRKLRGVDDAVEQEHLSLCTGAAVVAIVAVTGVRLARALLRQ</sequence>
<comment type="caution">
    <text evidence="1">The sequence shown here is derived from an EMBL/GenBank/DDBJ whole genome shotgun (WGS) entry which is preliminary data.</text>
</comment>